<name>A0AAE0JSW8_9PEZI</name>
<dbReference type="Proteomes" id="UP001287356">
    <property type="component" value="Unassembled WGS sequence"/>
</dbReference>
<keyword evidence="3" id="KW-1185">Reference proteome</keyword>
<dbReference type="GO" id="GO:0016491">
    <property type="term" value="F:oxidoreductase activity"/>
    <property type="evidence" value="ECO:0007669"/>
    <property type="project" value="InterPro"/>
</dbReference>
<proteinExistence type="predicted"/>
<dbReference type="PANTHER" id="PTHR36124">
    <property type="match status" value="1"/>
</dbReference>
<evidence type="ECO:0008006" key="4">
    <source>
        <dbReference type="Google" id="ProtNLM"/>
    </source>
</evidence>
<protein>
    <recommendedName>
        <fullName evidence="4">Mycophenolic acid synthesis protein B</fullName>
    </recommendedName>
</protein>
<reference evidence="2" key="2">
    <citation type="submission" date="2023-06" db="EMBL/GenBank/DDBJ databases">
        <authorList>
            <consortium name="Lawrence Berkeley National Laboratory"/>
            <person name="Haridas S."/>
            <person name="Hensen N."/>
            <person name="Bonometti L."/>
            <person name="Westerberg I."/>
            <person name="Brannstrom I.O."/>
            <person name="Guillou S."/>
            <person name="Cros-Aarteil S."/>
            <person name="Calhoun S."/>
            <person name="Kuo A."/>
            <person name="Mondo S."/>
            <person name="Pangilinan J."/>
            <person name="Riley R."/>
            <person name="Labutti K."/>
            <person name="Andreopoulos B."/>
            <person name="Lipzen A."/>
            <person name="Chen C."/>
            <person name="Yanf M."/>
            <person name="Daum C."/>
            <person name="Ng V."/>
            <person name="Clum A."/>
            <person name="Steindorff A."/>
            <person name="Ohm R."/>
            <person name="Martin F."/>
            <person name="Silar P."/>
            <person name="Natvig D."/>
            <person name="Lalanne C."/>
            <person name="Gautier V."/>
            <person name="Ament-Velasquez S.L."/>
            <person name="Kruys A."/>
            <person name="Hutchinson M.I."/>
            <person name="Powell A.J."/>
            <person name="Barry K."/>
            <person name="Miller A.N."/>
            <person name="Grigoriev I.V."/>
            <person name="Debuchy R."/>
            <person name="Gladieux P."/>
            <person name="Thoren M.H."/>
            <person name="Johannesson H."/>
        </authorList>
    </citation>
    <scope>NUCLEOTIDE SEQUENCE</scope>
    <source>
        <strain evidence="2">CBS 958.72</strain>
    </source>
</reference>
<sequence>MAAMLPASLGNHCSAILVVLGLAYLLLVRSMRYQRASSIGAAFAHGKRPLSSMTTDEAYDIMAQLQELEFPYAMNKARRIALLKAGAIPTMSRLFAATGQNTRRNAGRRSVDTEILLREVQSKPRSSERYMQAVARMNFLHARYRKAGKILDADLLHTLGSNVVEMYRIVDGGEWRRLTDVERCAIGIFHRHLGEDMGIPLDALPSGPGGGGGGGGWRDGAHFAAELRDWTVAHEEAVARPVPTGDQYVRVYVDSATSAMPRAVTTLVRKILGSNLDTTMRTSLYLEPPGPVLMLYLEAFSLVRKLVLRHLCLPRPSFWAVKAVDEQPNPATGLYNFEHVGFQPWYVKPTFGAKWRPSALLVRALGGRAPGTQGERFHPQGYSLETIGPVPQEGKGLEEMSATVEFMKGRGSAKCPFAQK</sequence>
<dbReference type="PANTHER" id="PTHR36124:SF4">
    <property type="entry name" value="ER-BOUND OXYGENASE MPAB_MPAB'_RUBBER OXYGENASE CATALYTIC DOMAIN-CONTAINING PROTEIN"/>
    <property type="match status" value="1"/>
</dbReference>
<keyword evidence="1" id="KW-1133">Transmembrane helix</keyword>
<reference evidence="2" key="1">
    <citation type="journal article" date="2023" name="Mol. Phylogenet. Evol.">
        <title>Genome-scale phylogeny and comparative genomics of the fungal order Sordariales.</title>
        <authorList>
            <person name="Hensen N."/>
            <person name="Bonometti L."/>
            <person name="Westerberg I."/>
            <person name="Brannstrom I.O."/>
            <person name="Guillou S."/>
            <person name="Cros-Aarteil S."/>
            <person name="Calhoun S."/>
            <person name="Haridas S."/>
            <person name="Kuo A."/>
            <person name="Mondo S."/>
            <person name="Pangilinan J."/>
            <person name="Riley R."/>
            <person name="LaButti K."/>
            <person name="Andreopoulos B."/>
            <person name="Lipzen A."/>
            <person name="Chen C."/>
            <person name="Yan M."/>
            <person name="Daum C."/>
            <person name="Ng V."/>
            <person name="Clum A."/>
            <person name="Steindorff A."/>
            <person name="Ohm R.A."/>
            <person name="Martin F."/>
            <person name="Silar P."/>
            <person name="Natvig D.O."/>
            <person name="Lalanne C."/>
            <person name="Gautier V."/>
            <person name="Ament-Velasquez S.L."/>
            <person name="Kruys A."/>
            <person name="Hutchinson M.I."/>
            <person name="Powell A.J."/>
            <person name="Barry K."/>
            <person name="Miller A.N."/>
            <person name="Grigoriev I.V."/>
            <person name="Debuchy R."/>
            <person name="Gladieux P."/>
            <person name="Hiltunen Thoren M."/>
            <person name="Johannesson H."/>
        </authorList>
    </citation>
    <scope>NUCLEOTIDE SEQUENCE</scope>
    <source>
        <strain evidence="2">CBS 958.72</strain>
    </source>
</reference>
<evidence type="ECO:0000313" key="2">
    <source>
        <dbReference type="EMBL" id="KAK3360977.1"/>
    </source>
</evidence>
<comment type="caution">
    <text evidence="2">The sequence shown here is derived from an EMBL/GenBank/DDBJ whole genome shotgun (WGS) entry which is preliminary data.</text>
</comment>
<dbReference type="InterPro" id="IPR046366">
    <property type="entry name" value="MPAB"/>
</dbReference>
<dbReference type="AlphaFoldDB" id="A0AAE0JSW8"/>
<keyword evidence="1" id="KW-0472">Membrane</keyword>
<dbReference type="EMBL" id="JAULSN010000013">
    <property type="protein sequence ID" value="KAK3360977.1"/>
    <property type="molecule type" value="Genomic_DNA"/>
</dbReference>
<gene>
    <name evidence="2" type="ORF">B0T24DRAFT_586058</name>
</gene>
<accession>A0AAE0JSW8</accession>
<evidence type="ECO:0000256" key="1">
    <source>
        <dbReference type="SAM" id="Phobius"/>
    </source>
</evidence>
<organism evidence="2 3">
    <name type="scientific">Lasiosphaeria ovina</name>
    <dbReference type="NCBI Taxonomy" id="92902"/>
    <lineage>
        <taxon>Eukaryota</taxon>
        <taxon>Fungi</taxon>
        <taxon>Dikarya</taxon>
        <taxon>Ascomycota</taxon>
        <taxon>Pezizomycotina</taxon>
        <taxon>Sordariomycetes</taxon>
        <taxon>Sordariomycetidae</taxon>
        <taxon>Sordariales</taxon>
        <taxon>Lasiosphaeriaceae</taxon>
        <taxon>Lasiosphaeria</taxon>
    </lineage>
</organism>
<keyword evidence="1" id="KW-0812">Transmembrane</keyword>
<feature type="transmembrane region" description="Helical" evidence="1">
    <location>
        <begin position="6"/>
        <end position="27"/>
    </location>
</feature>
<evidence type="ECO:0000313" key="3">
    <source>
        <dbReference type="Proteomes" id="UP001287356"/>
    </source>
</evidence>